<dbReference type="OrthoDB" id="495783at2"/>
<gene>
    <name evidence="2" type="ORF">SAMN04488082_102220</name>
</gene>
<proteinExistence type="predicted"/>
<dbReference type="PANTHER" id="PTHR30087:SF0">
    <property type="entry name" value="INNER MEMBRANE PROTEIN"/>
    <property type="match status" value="1"/>
</dbReference>
<organism evidence="2 3">
    <name type="scientific">Desulfomicrobium apsheronum</name>
    <dbReference type="NCBI Taxonomy" id="52560"/>
    <lineage>
        <taxon>Bacteria</taxon>
        <taxon>Pseudomonadati</taxon>
        <taxon>Thermodesulfobacteriota</taxon>
        <taxon>Desulfovibrionia</taxon>
        <taxon>Desulfovibrionales</taxon>
        <taxon>Desulfomicrobiaceae</taxon>
        <taxon>Desulfomicrobium</taxon>
    </lineage>
</organism>
<reference evidence="3" key="1">
    <citation type="submission" date="2016-10" db="EMBL/GenBank/DDBJ databases">
        <authorList>
            <person name="Varghese N."/>
            <person name="Submissions S."/>
        </authorList>
    </citation>
    <scope>NUCLEOTIDE SEQUENCE [LARGE SCALE GENOMIC DNA]</scope>
    <source>
        <strain evidence="3">DSM 5918</strain>
    </source>
</reference>
<dbReference type="Pfam" id="PF08349">
    <property type="entry name" value="DUF1722"/>
    <property type="match status" value="1"/>
</dbReference>
<keyword evidence="3" id="KW-1185">Reference proteome</keyword>
<name>A0A1I3Q5S3_9BACT</name>
<accession>A0A1I3Q5S3</accession>
<dbReference type="STRING" id="52560.SAMN04488082_102220"/>
<dbReference type="InterPro" id="IPR007553">
    <property type="entry name" value="2-thiour_desulf"/>
</dbReference>
<dbReference type="EMBL" id="FORX01000002">
    <property type="protein sequence ID" value="SFJ29019.1"/>
    <property type="molecule type" value="Genomic_DNA"/>
</dbReference>
<sequence>MNRPIRLGVSRCLLGDKVRYDGGHKHDPFLTKTLGEYVEYVPVCPEVECGLPIPREALRLVGDPESPRLLTQKTRVDHTRRMQEWAAGRLAELESENLCGFIFKSKSPSSGMERVKVYSESGNLAGQSVGIFARMFMQHFPLLPVEEEGRLHDVHLRENFIDRIFVLRRYRDMIKSGQTLSNLITFHTRHKLQLLAHSPEIYRAMGRLVAGGKAMPKEQLFKSYHEHLMTAMRMKATPPKHRNVLQHIMGYFKNDLLPDEKQELIELINQFARGFLPLIVPVTLLNHYVLKYEEFYLQDQTYLRPHPLELKLRNHA</sequence>
<dbReference type="PIRSF" id="PIRSF037004">
    <property type="entry name" value="UCP037004"/>
    <property type="match status" value="1"/>
</dbReference>
<dbReference type="InterPro" id="IPR017087">
    <property type="entry name" value="UCP037004"/>
</dbReference>
<dbReference type="AlphaFoldDB" id="A0A1I3Q5S3"/>
<protein>
    <submittedName>
        <fullName evidence="2">Uncharacterized conserved protein YbbK, DUF523 family</fullName>
    </submittedName>
</protein>
<dbReference type="RefSeq" id="WP_092372687.1">
    <property type="nucleotide sequence ID" value="NZ_FORX01000002.1"/>
</dbReference>
<dbReference type="Proteomes" id="UP000198635">
    <property type="component" value="Unassembled WGS sequence"/>
</dbReference>
<evidence type="ECO:0000313" key="3">
    <source>
        <dbReference type="Proteomes" id="UP000198635"/>
    </source>
</evidence>
<feature type="domain" description="DUF1722" evidence="1">
    <location>
        <begin position="191"/>
        <end position="307"/>
    </location>
</feature>
<dbReference type="PANTHER" id="PTHR30087">
    <property type="entry name" value="INNER MEMBRANE PROTEIN"/>
    <property type="match status" value="1"/>
</dbReference>
<evidence type="ECO:0000259" key="1">
    <source>
        <dbReference type="Pfam" id="PF08349"/>
    </source>
</evidence>
<dbReference type="InterPro" id="IPR013560">
    <property type="entry name" value="DUF1722"/>
</dbReference>
<dbReference type="Pfam" id="PF04463">
    <property type="entry name" value="2-thiour_desulf"/>
    <property type="match status" value="1"/>
</dbReference>
<evidence type="ECO:0000313" key="2">
    <source>
        <dbReference type="EMBL" id="SFJ29019.1"/>
    </source>
</evidence>